<comment type="caution">
    <text evidence="7">The sequence shown here is derived from an EMBL/GenBank/DDBJ whole genome shotgun (WGS) entry which is preliminary data.</text>
</comment>
<dbReference type="Proteomes" id="UP001651158">
    <property type="component" value="Unassembled WGS sequence"/>
</dbReference>
<evidence type="ECO:0000256" key="1">
    <source>
        <dbReference type="ARBA" id="ARBA00004141"/>
    </source>
</evidence>
<sequence length="248" mass="27384">MSMLSAAYVHTTFSYCLGKRYSFKTYTSLFIILSGVMITSKTEMSLTSRGLFIGLSSAMGSAAFSVYMKMVLTSTKLHTSNIMFVVASVSLLCIFPIWSLVDLRRMIYTGKAQVLTQFRKAAYMLVLDGVARCSQNLLAIVMLSRLTALAYSVASVVKRLFVILTAIVFFATPASALTLFGLSLAMTGLLLYNLNEGHQIKDTGQSSETELIDDNASMKNFQGNLFCGFPTFLRRGRHGLGRFFQHKA</sequence>
<dbReference type="EMBL" id="JAKROA010000005">
    <property type="protein sequence ID" value="KAL5106694.1"/>
    <property type="molecule type" value="Genomic_DNA"/>
</dbReference>
<protein>
    <submittedName>
        <fullName evidence="7">Solute carrier family 35 member E1</fullName>
    </submittedName>
</protein>
<evidence type="ECO:0000259" key="6">
    <source>
        <dbReference type="Pfam" id="PF03151"/>
    </source>
</evidence>
<organism evidence="7 8">
    <name type="scientific">Taenia crassiceps</name>
    <dbReference type="NCBI Taxonomy" id="6207"/>
    <lineage>
        <taxon>Eukaryota</taxon>
        <taxon>Metazoa</taxon>
        <taxon>Spiralia</taxon>
        <taxon>Lophotrochozoa</taxon>
        <taxon>Platyhelminthes</taxon>
        <taxon>Cestoda</taxon>
        <taxon>Eucestoda</taxon>
        <taxon>Cyclophyllidea</taxon>
        <taxon>Taeniidae</taxon>
        <taxon>Taenia</taxon>
    </lineage>
</organism>
<comment type="subcellular location">
    <subcellularLocation>
        <location evidence="1">Membrane</location>
        <topology evidence="1">Multi-pass membrane protein</topology>
    </subcellularLocation>
</comment>
<evidence type="ECO:0000256" key="3">
    <source>
        <dbReference type="ARBA" id="ARBA00022989"/>
    </source>
</evidence>
<keyword evidence="2 5" id="KW-0812">Transmembrane</keyword>
<dbReference type="InterPro" id="IPR050186">
    <property type="entry name" value="TPT_transporter"/>
</dbReference>
<evidence type="ECO:0000313" key="8">
    <source>
        <dbReference type="Proteomes" id="UP001651158"/>
    </source>
</evidence>
<evidence type="ECO:0000256" key="4">
    <source>
        <dbReference type="ARBA" id="ARBA00023136"/>
    </source>
</evidence>
<gene>
    <name evidence="7" type="ORF">TcWFU_003083</name>
</gene>
<dbReference type="Pfam" id="PF03151">
    <property type="entry name" value="TPT"/>
    <property type="match status" value="1"/>
</dbReference>
<feature type="transmembrane region" description="Helical" evidence="5">
    <location>
        <begin position="20"/>
        <end position="39"/>
    </location>
</feature>
<feature type="transmembrane region" description="Helical" evidence="5">
    <location>
        <begin position="160"/>
        <end position="192"/>
    </location>
</feature>
<evidence type="ECO:0000313" key="7">
    <source>
        <dbReference type="EMBL" id="KAL5106694.1"/>
    </source>
</evidence>
<dbReference type="InterPro" id="IPR004853">
    <property type="entry name" value="Sugar_P_trans_dom"/>
</dbReference>
<keyword evidence="4 5" id="KW-0472">Membrane</keyword>
<feature type="domain" description="Sugar phosphate transporter" evidence="6">
    <location>
        <begin position="16"/>
        <end position="193"/>
    </location>
</feature>
<feature type="transmembrane region" description="Helical" evidence="5">
    <location>
        <begin position="51"/>
        <end position="70"/>
    </location>
</feature>
<evidence type="ECO:0000256" key="2">
    <source>
        <dbReference type="ARBA" id="ARBA00022692"/>
    </source>
</evidence>
<keyword evidence="3 5" id="KW-1133">Transmembrane helix</keyword>
<accession>A0ABR4QAH8</accession>
<feature type="transmembrane region" description="Helical" evidence="5">
    <location>
        <begin position="82"/>
        <end position="101"/>
    </location>
</feature>
<name>A0ABR4QAH8_9CEST</name>
<evidence type="ECO:0000256" key="5">
    <source>
        <dbReference type="SAM" id="Phobius"/>
    </source>
</evidence>
<dbReference type="PANTHER" id="PTHR11132">
    <property type="entry name" value="SOLUTE CARRIER FAMILY 35"/>
    <property type="match status" value="1"/>
</dbReference>
<reference evidence="7 8" key="1">
    <citation type="journal article" date="2022" name="Front. Cell. Infect. Microbiol.">
        <title>The Genomes of Two Strains of Taenia crassiceps the Animal Model for the Study of Human Cysticercosis.</title>
        <authorList>
            <person name="Bobes R.J."/>
            <person name="Estrada K."/>
            <person name="Rios-Valencia D.G."/>
            <person name="Calderon-Gallegos A."/>
            <person name="de la Torre P."/>
            <person name="Carrero J.C."/>
            <person name="Sanchez-Flores A."/>
            <person name="Laclette J.P."/>
        </authorList>
    </citation>
    <scope>NUCLEOTIDE SEQUENCE [LARGE SCALE GENOMIC DNA]</scope>
    <source>
        <strain evidence="7">WFUcys</strain>
    </source>
</reference>
<proteinExistence type="predicted"/>
<keyword evidence="8" id="KW-1185">Reference proteome</keyword>